<dbReference type="GeneID" id="111106587"/>
<dbReference type="GO" id="GO:0045165">
    <property type="term" value="P:cell fate commitment"/>
    <property type="evidence" value="ECO:0007669"/>
    <property type="project" value="TreeGrafter"/>
</dbReference>
<dbReference type="PANTHER" id="PTHR12027:SF70">
    <property type="entry name" value="PROTEIN WNT-16"/>
    <property type="match status" value="1"/>
</dbReference>
<proteinExistence type="inferred from homology"/>
<evidence type="ECO:0000256" key="6">
    <source>
        <dbReference type="ARBA" id="ARBA00022687"/>
    </source>
</evidence>
<comment type="function">
    <text evidence="9">Ligand for members of the frizzled family of seven transmembrane receptors.</text>
</comment>
<gene>
    <name evidence="13" type="primary">LOC111106587</name>
    <name evidence="12" type="synonym">LOC111100180</name>
</gene>
<evidence type="ECO:0000256" key="9">
    <source>
        <dbReference type="RuleBase" id="RU003500"/>
    </source>
</evidence>
<dbReference type="Gene3D" id="3.30.2460.20">
    <property type="match status" value="1"/>
</dbReference>
<dbReference type="GO" id="GO:0060070">
    <property type="term" value="P:canonical Wnt signaling pathway"/>
    <property type="evidence" value="ECO:0007669"/>
    <property type="project" value="TreeGrafter"/>
</dbReference>
<evidence type="ECO:0000256" key="4">
    <source>
        <dbReference type="ARBA" id="ARBA00022525"/>
    </source>
</evidence>
<evidence type="ECO:0000313" key="13">
    <source>
        <dbReference type="RefSeq" id="XP_022297024.1"/>
    </source>
</evidence>
<keyword evidence="7" id="KW-1015">Disulfide bond</keyword>
<dbReference type="RefSeq" id="XP_022297024.1">
    <property type="nucleotide sequence ID" value="XM_022441316.1"/>
</dbReference>
<evidence type="ECO:0000256" key="2">
    <source>
        <dbReference type="ARBA" id="ARBA00005683"/>
    </source>
</evidence>
<dbReference type="InterPro" id="IPR005817">
    <property type="entry name" value="Wnt"/>
</dbReference>
<comment type="subcellular location">
    <subcellularLocation>
        <location evidence="1 9">Secreted</location>
        <location evidence="1 9">Extracellular space</location>
        <location evidence="1 9">Extracellular matrix</location>
    </subcellularLocation>
</comment>
<organism evidence="11 13">
    <name type="scientific">Crassostrea virginica</name>
    <name type="common">Eastern oyster</name>
    <dbReference type="NCBI Taxonomy" id="6565"/>
    <lineage>
        <taxon>Eukaryota</taxon>
        <taxon>Metazoa</taxon>
        <taxon>Spiralia</taxon>
        <taxon>Lophotrochozoa</taxon>
        <taxon>Mollusca</taxon>
        <taxon>Bivalvia</taxon>
        <taxon>Autobranchia</taxon>
        <taxon>Pteriomorphia</taxon>
        <taxon>Ostreida</taxon>
        <taxon>Ostreoidea</taxon>
        <taxon>Ostreidae</taxon>
        <taxon>Crassostrea</taxon>
    </lineage>
</organism>
<protein>
    <recommendedName>
        <fullName evidence="9">Protein Wnt</fullName>
    </recommendedName>
</protein>
<dbReference type="AlphaFoldDB" id="A0A8B8B310"/>
<dbReference type="InterPro" id="IPR018161">
    <property type="entry name" value="Wnt_CS"/>
</dbReference>
<sequence length="361" mass="40680">MTMNSSSLKPFLCFARLLLFLWIFISPSHTFGNWMYLGVSSIVAPRDNTCDNFPGLVDQQKSLCLQNPQALLSVSQGAKKAIYECQAQFSSERWNCTLSANYSIFGHVLKKGTRETAFIYSILSAGVVHSVTQACTAGNLTTCTCDVSAREGEHTVEGWKWGGCSDNVKYGIEFSRQFVDAPESSRSEKSTNIRNRMNLHNNEVGRKIVADLMKFKCRCHGVSGSCAVQTCWKSLSDFRTIGETLKQKYEAPIRIARRSLRTLKRAEKTKRRVPISYTELVFVHRSPNYCRANKKRGILGTKGRECNKTSSGSDSCDLLCCGRGYNTQVVRLVERCECKFIWCCYVKCKTCETLLDKHTCK</sequence>
<reference evidence="12 13" key="1">
    <citation type="submission" date="2025-04" db="UniProtKB">
        <authorList>
            <consortium name="RefSeq"/>
        </authorList>
    </citation>
    <scope>IDENTIFICATION</scope>
    <source>
        <tissue evidence="12 13">Whole sample</tissue>
    </source>
</reference>
<dbReference type="Proteomes" id="UP000694844">
    <property type="component" value="Chromosome 6"/>
</dbReference>
<evidence type="ECO:0000256" key="7">
    <source>
        <dbReference type="ARBA" id="ARBA00023157"/>
    </source>
</evidence>
<keyword evidence="11" id="KW-1185">Reference proteome</keyword>
<evidence type="ECO:0000256" key="8">
    <source>
        <dbReference type="ARBA" id="ARBA00023288"/>
    </source>
</evidence>
<accession>A0A8B8B310</accession>
<keyword evidence="8" id="KW-0449">Lipoprotein</keyword>
<dbReference type="Proteomes" id="UP000694844">
    <property type="component" value="Chromosome 8"/>
</dbReference>
<dbReference type="KEGG" id="cvn:111100180"/>
<evidence type="ECO:0000313" key="12">
    <source>
        <dbReference type="RefSeq" id="XP_022287541.1"/>
    </source>
</evidence>
<dbReference type="InterPro" id="IPR043158">
    <property type="entry name" value="Wnt_C"/>
</dbReference>
<feature type="chain" id="PRO_5044665958" description="Protein Wnt" evidence="10">
    <location>
        <begin position="31"/>
        <end position="361"/>
    </location>
</feature>
<dbReference type="FunFam" id="3.30.2460.20:FF:000001">
    <property type="entry name" value="Wnt homolog"/>
    <property type="match status" value="1"/>
</dbReference>
<name>A0A8B8B310_CRAVI</name>
<dbReference type="OrthoDB" id="5945655at2759"/>
<comment type="similarity">
    <text evidence="2 9">Belongs to the Wnt family.</text>
</comment>
<dbReference type="GO" id="GO:0005109">
    <property type="term" value="F:frizzled binding"/>
    <property type="evidence" value="ECO:0007669"/>
    <property type="project" value="TreeGrafter"/>
</dbReference>
<dbReference type="KEGG" id="cvn:111106587"/>
<evidence type="ECO:0000256" key="5">
    <source>
        <dbReference type="ARBA" id="ARBA00022530"/>
    </source>
</evidence>
<evidence type="ECO:0000256" key="10">
    <source>
        <dbReference type="SAM" id="SignalP"/>
    </source>
</evidence>
<dbReference type="GO" id="GO:0030182">
    <property type="term" value="P:neuron differentiation"/>
    <property type="evidence" value="ECO:0007669"/>
    <property type="project" value="TreeGrafter"/>
</dbReference>
<dbReference type="PANTHER" id="PTHR12027">
    <property type="entry name" value="WNT RELATED"/>
    <property type="match status" value="1"/>
</dbReference>
<keyword evidence="6 9" id="KW-0879">Wnt signaling pathway</keyword>
<evidence type="ECO:0000256" key="1">
    <source>
        <dbReference type="ARBA" id="ARBA00004498"/>
    </source>
</evidence>
<dbReference type="RefSeq" id="XP_022287541.1">
    <property type="nucleotide sequence ID" value="XM_022431833.1"/>
</dbReference>
<keyword evidence="3 9" id="KW-0217">Developmental protein</keyword>
<dbReference type="CDD" id="cd19344">
    <property type="entry name" value="Wnt_Wnt16"/>
    <property type="match status" value="1"/>
</dbReference>
<evidence type="ECO:0000313" key="11">
    <source>
        <dbReference type="Proteomes" id="UP000694844"/>
    </source>
</evidence>
<keyword evidence="5" id="KW-0272">Extracellular matrix</keyword>
<dbReference type="PROSITE" id="PS00246">
    <property type="entry name" value="WNT1"/>
    <property type="match status" value="1"/>
</dbReference>
<keyword evidence="10" id="KW-0732">Signal</keyword>
<dbReference type="GO" id="GO:0005125">
    <property type="term" value="F:cytokine activity"/>
    <property type="evidence" value="ECO:0007669"/>
    <property type="project" value="TreeGrafter"/>
</dbReference>
<feature type="signal peptide" evidence="10">
    <location>
        <begin position="1"/>
        <end position="30"/>
    </location>
</feature>
<dbReference type="GO" id="GO:0005615">
    <property type="term" value="C:extracellular space"/>
    <property type="evidence" value="ECO:0007669"/>
    <property type="project" value="TreeGrafter"/>
</dbReference>
<evidence type="ECO:0000256" key="3">
    <source>
        <dbReference type="ARBA" id="ARBA00022473"/>
    </source>
</evidence>
<dbReference type="SMART" id="SM00097">
    <property type="entry name" value="WNT1"/>
    <property type="match status" value="1"/>
</dbReference>
<dbReference type="Pfam" id="PF00110">
    <property type="entry name" value="wnt"/>
    <property type="match status" value="1"/>
</dbReference>
<dbReference type="PRINTS" id="PR01349">
    <property type="entry name" value="WNTPROTEIN"/>
</dbReference>
<keyword evidence="4" id="KW-0964">Secreted</keyword>